<evidence type="ECO:0000256" key="3">
    <source>
        <dbReference type="ARBA" id="ARBA00022448"/>
    </source>
</evidence>
<reference evidence="15" key="3">
    <citation type="submission" date="2020-02" db="EMBL/GenBank/DDBJ databases">
        <authorList>
            <person name="Sun E."/>
            <person name="Su X."/>
            <person name="Fang Y."/>
        </authorList>
    </citation>
    <scope>NUCLEOTIDE SEQUENCE</scope>
</reference>
<feature type="transmembrane region" description="Helical" evidence="12">
    <location>
        <begin position="99"/>
        <end position="117"/>
    </location>
</feature>
<keyword evidence="3" id="KW-0813">Transport</keyword>
<dbReference type="InterPro" id="IPR023011">
    <property type="entry name" value="ATP_synth_F0_asu_AS"/>
</dbReference>
<dbReference type="EMBL" id="MT075729">
    <property type="protein sequence ID" value="QWW33385.1"/>
    <property type="molecule type" value="Genomic_DNA"/>
</dbReference>
<dbReference type="RefSeq" id="YP_009019417.1">
    <property type="nucleotide sequence ID" value="NC_023778.1"/>
</dbReference>
<dbReference type="PANTHER" id="PTHR11410">
    <property type="entry name" value="ATP SYNTHASE SUBUNIT A"/>
    <property type="match status" value="1"/>
</dbReference>
<dbReference type="AlphaFoldDB" id="A0A023HK99"/>
<evidence type="ECO:0000256" key="11">
    <source>
        <dbReference type="RuleBase" id="RU004450"/>
    </source>
</evidence>
<evidence type="ECO:0000256" key="4">
    <source>
        <dbReference type="ARBA" id="ARBA00022547"/>
    </source>
</evidence>
<gene>
    <name evidence="13" type="primary">ATP6</name>
</gene>
<dbReference type="NCBIfam" id="TIGR01131">
    <property type="entry name" value="ATP_synt_6_or_A"/>
    <property type="match status" value="1"/>
</dbReference>
<dbReference type="EMBL" id="KC700022">
    <property type="protein sequence ID" value="AGM14587.1"/>
    <property type="molecule type" value="Genomic_DNA"/>
</dbReference>
<feature type="transmembrane region" description="Helical" evidence="12">
    <location>
        <begin position="67"/>
        <end position="87"/>
    </location>
</feature>
<keyword evidence="5 12" id="KW-0812">Transmembrane</keyword>
<dbReference type="SUPFAM" id="SSF81336">
    <property type="entry name" value="F1F0 ATP synthase subunit A"/>
    <property type="match status" value="1"/>
</dbReference>
<dbReference type="Pfam" id="PF00119">
    <property type="entry name" value="ATP-synt_A"/>
    <property type="match status" value="1"/>
</dbReference>
<evidence type="ECO:0000256" key="12">
    <source>
        <dbReference type="SAM" id="Phobius"/>
    </source>
</evidence>
<evidence type="ECO:0000313" key="15">
    <source>
        <dbReference type="EMBL" id="QWW33385.1"/>
    </source>
</evidence>
<dbReference type="PROSITE" id="PS00449">
    <property type="entry name" value="ATPASE_A"/>
    <property type="match status" value="1"/>
</dbReference>
<reference evidence="14" key="2">
    <citation type="journal article" date="2014" name="Mitochondrial DNA">
        <title>Complete mitochondrial genome of Aleuroglyphus ovatus (Acari: Acaridae).</title>
        <authorList>
            <person name="Que S."/>
            <person name="Xin T."/>
            <person name="Yi J."/>
            <person name="Zou Z."/>
            <person name="Li L."/>
            <person name="Xia B."/>
        </authorList>
    </citation>
    <scope>NUCLEOTIDE SEQUENCE</scope>
</reference>
<comment type="subcellular location">
    <subcellularLocation>
        <location evidence="1">Membrane</location>
        <topology evidence="1">Multi-pass membrane protein</topology>
    </subcellularLocation>
    <subcellularLocation>
        <location evidence="11">Mitochondrion inner membrane</location>
        <topology evidence="11">Multi-pass membrane protein</topology>
    </subcellularLocation>
</comment>
<geneLocation type="mitochondrion" evidence="13"/>
<dbReference type="CTD" id="4508"/>
<dbReference type="InterPro" id="IPR045083">
    <property type="entry name" value="ATP_synth_F0_asu_bact/mt"/>
</dbReference>
<sequence length="223" mass="25265">MVMTNLFSIFDPSVSLFSFSWVVCFFVILFLPINYWLGGSFYSFVSSVFYSIKKEVDYVLSRPVKGIYIFISSIFITIGLYNFLALFPHIFSVTSHMLVTLPFSYCFWSGIIIFSWVSSLKHFLSHLIPVGTPLALMSFMVLVEVLSNLIRPLALTFRLTANMMAGHLLMSLIGGALISLPFSFMFFGSFVQSLLVFMELGVSLIQAYVFSTLLMLYLSEGEH</sequence>
<evidence type="ECO:0000256" key="1">
    <source>
        <dbReference type="ARBA" id="ARBA00004141"/>
    </source>
</evidence>
<feature type="transmembrane region" description="Helical" evidence="12">
    <location>
        <begin position="123"/>
        <end position="147"/>
    </location>
</feature>
<evidence type="ECO:0000256" key="10">
    <source>
        <dbReference type="ARBA" id="ARBA00023310"/>
    </source>
</evidence>
<feature type="transmembrane region" description="Helical" evidence="12">
    <location>
        <begin position="12"/>
        <end position="37"/>
    </location>
</feature>
<protein>
    <recommendedName>
        <fullName evidence="11">ATP synthase subunit a</fullName>
    </recommendedName>
</protein>
<evidence type="ECO:0000313" key="13">
    <source>
        <dbReference type="EMBL" id="AGM14587.1"/>
    </source>
</evidence>
<dbReference type="GeneID" id="18667254"/>
<dbReference type="GO" id="GO:0005743">
    <property type="term" value="C:mitochondrial inner membrane"/>
    <property type="evidence" value="ECO:0007669"/>
    <property type="project" value="UniProtKB-SubCell"/>
</dbReference>
<evidence type="ECO:0000256" key="8">
    <source>
        <dbReference type="ARBA" id="ARBA00023065"/>
    </source>
</evidence>
<dbReference type="GO" id="GO:0045259">
    <property type="term" value="C:proton-transporting ATP synthase complex"/>
    <property type="evidence" value="ECO:0007669"/>
    <property type="project" value="UniProtKB-KW"/>
</dbReference>
<evidence type="ECO:0000256" key="7">
    <source>
        <dbReference type="ARBA" id="ARBA00022989"/>
    </source>
</evidence>
<keyword evidence="7 12" id="KW-1133">Transmembrane helix</keyword>
<dbReference type="PRINTS" id="PR00123">
    <property type="entry name" value="ATPASEA"/>
</dbReference>
<evidence type="ECO:0000313" key="14">
    <source>
        <dbReference type="EMBL" id="AID52412.1"/>
    </source>
</evidence>
<keyword evidence="13" id="KW-0496">Mitochondrion</keyword>
<evidence type="ECO:0000256" key="6">
    <source>
        <dbReference type="ARBA" id="ARBA00022781"/>
    </source>
</evidence>
<name>A0A023HK99_ALEOV</name>
<evidence type="ECO:0000256" key="9">
    <source>
        <dbReference type="ARBA" id="ARBA00023136"/>
    </source>
</evidence>
<feature type="transmembrane region" description="Helical" evidence="12">
    <location>
        <begin position="168"/>
        <end position="188"/>
    </location>
</feature>
<dbReference type="CDD" id="cd00310">
    <property type="entry name" value="ATP-synt_Fo_a_6"/>
    <property type="match status" value="1"/>
</dbReference>
<comment type="similarity">
    <text evidence="2">Belongs to the ATPase A chain family.</text>
</comment>
<dbReference type="EMBL" id="KJ571488">
    <property type="protein sequence ID" value="AID52412.1"/>
    <property type="molecule type" value="Genomic_DNA"/>
</dbReference>
<evidence type="ECO:0000256" key="2">
    <source>
        <dbReference type="ARBA" id="ARBA00006810"/>
    </source>
</evidence>
<dbReference type="Gene3D" id="1.20.120.220">
    <property type="entry name" value="ATP synthase, F0 complex, subunit A"/>
    <property type="match status" value="1"/>
</dbReference>
<keyword evidence="10" id="KW-0066">ATP synthesis</keyword>
<accession>A0A023HK99</accession>
<evidence type="ECO:0000256" key="5">
    <source>
        <dbReference type="ARBA" id="ARBA00022692"/>
    </source>
</evidence>
<dbReference type="GO" id="GO:0046933">
    <property type="term" value="F:proton-transporting ATP synthase activity, rotational mechanism"/>
    <property type="evidence" value="ECO:0007669"/>
    <property type="project" value="TreeGrafter"/>
</dbReference>
<keyword evidence="9 12" id="KW-0472">Membrane</keyword>
<proteinExistence type="inferred from homology"/>
<dbReference type="InterPro" id="IPR000568">
    <property type="entry name" value="ATP_synth_F0_asu"/>
</dbReference>
<feature type="transmembrane region" description="Helical" evidence="12">
    <location>
        <begin position="194"/>
        <end position="218"/>
    </location>
</feature>
<keyword evidence="8" id="KW-0406">Ion transport</keyword>
<keyword evidence="6" id="KW-0375">Hydrogen ion transport</keyword>
<dbReference type="InterPro" id="IPR035908">
    <property type="entry name" value="F0_ATP_A_sf"/>
</dbReference>
<keyword evidence="4" id="KW-0138">CF(0)</keyword>
<reference evidence="13" key="1">
    <citation type="submission" date="2013-02" db="EMBL/GenBank/DDBJ databases">
        <authorList>
            <person name="Nie L.N."/>
            <person name="Sun E.T."/>
        </authorList>
    </citation>
    <scope>NUCLEOTIDE SEQUENCE</scope>
</reference>
<organism evidence="13">
    <name type="scientific">Aleuroglyphus ovatus</name>
    <name type="common">Brown-legged grain mite</name>
    <name type="synonym">Tyroglyphus ovatus</name>
    <dbReference type="NCBI Taxonomy" id="212130"/>
    <lineage>
        <taxon>Eukaryota</taxon>
        <taxon>Metazoa</taxon>
        <taxon>Ecdysozoa</taxon>
        <taxon>Arthropoda</taxon>
        <taxon>Chelicerata</taxon>
        <taxon>Arachnida</taxon>
        <taxon>Acari</taxon>
        <taxon>Acariformes</taxon>
        <taxon>Sarcoptiformes</taxon>
        <taxon>Astigmata</taxon>
        <taxon>Acaroidea</taxon>
        <taxon>Acaridae</taxon>
        <taxon>Tyrophaginae</taxon>
        <taxon>Aleuroglyphus</taxon>
    </lineage>
</organism>
<dbReference type="PANTHER" id="PTHR11410:SF0">
    <property type="entry name" value="ATP SYNTHASE SUBUNIT A"/>
    <property type="match status" value="1"/>
</dbReference>